<keyword evidence="2" id="KW-0678">Repressor</keyword>
<gene>
    <name evidence="7" type="primary">DEP1_1</name>
    <name evidence="7" type="ORF">LTR82_013515</name>
</gene>
<organism evidence="7 8">
    <name type="scientific">Friedmanniomyces endolithicus</name>
    <dbReference type="NCBI Taxonomy" id="329885"/>
    <lineage>
        <taxon>Eukaryota</taxon>
        <taxon>Fungi</taxon>
        <taxon>Dikarya</taxon>
        <taxon>Ascomycota</taxon>
        <taxon>Pezizomycotina</taxon>
        <taxon>Dothideomycetes</taxon>
        <taxon>Dothideomycetidae</taxon>
        <taxon>Mycosphaerellales</taxon>
        <taxon>Teratosphaeriaceae</taxon>
        <taxon>Friedmanniomyces</taxon>
    </lineage>
</organism>
<dbReference type="AlphaFoldDB" id="A0AAN6J8G9"/>
<keyword evidence="3" id="KW-0805">Transcription regulation</keyword>
<evidence type="ECO:0000256" key="4">
    <source>
        <dbReference type="ARBA" id="ARBA00023163"/>
    </source>
</evidence>
<feature type="region of interest" description="Disordered" evidence="6">
    <location>
        <begin position="740"/>
        <end position="787"/>
    </location>
</feature>
<comment type="caution">
    <text evidence="7">The sequence shown here is derived from an EMBL/GenBank/DDBJ whole genome shotgun (WGS) entry which is preliminary data.</text>
</comment>
<reference evidence="7" key="1">
    <citation type="submission" date="2021-12" db="EMBL/GenBank/DDBJ databases">
        <title>Black yeast isolated from Biological Soil Crust.</title>
        <authorList>
            <person name="Kurbessoian T."/>
        </authorList>
    </citation>
    <scope>NUCLEOTIDE SEQUENCE</scope>
    <source>
        <strain evidence="7">CCFEE 5208</strain>
    </source>
</reference>
<feature type="compositionally biased region" description="Low complexity" evidence="6">
    <location>
        <begin position="677"/>
        <end position="687"/>
    </location>
</feature>
<dbReference type="PANTHER" id="PTHR21964">
    <property type="entry name" value="BREAST CANCER METASTASIS-SUPPRESSOR 1"/>
    <property type="match status" value="1"/>
</dbReference>
<accession>A0AAN6J8G9</accession>
<feature type="region of interest" description="Disordered" evidence="6">
    <location>
        <begin position="800"/>
        <end position="834"/>
    </location>
</feature>
<feature type="region of interest" description="Disordered" evidence="6">
    <location>
        <begin position="700"/>
        <end position="722"/>
    </location>
</feature>
<feature type="compositionally biased region" description="Basic and acidic residues" evidence="6">
    <location>
        <begin position="215"/>
        <end position="228"/>
    </location>
</feature>
<evidence type="ECO:0000256" key="2">
    <source>
        <dbReference type="ARBA" id="ARBA00022491"/>
    </source>
</evidence>
<dbReference type="SMART" id="SM01401">
    <property type="entry name" value="Sds3"/>
    <property type="match status" value="1"/>
</dbReference>
<feature type="compositionally biased region" description="Basic and acidic residues" evidence="6">
    <location>
        <begin position="241"/>
        <end position="260"/>
    </location>
</feature>
<feature type="compositionally biased region" description="Polar residues" evidence="6">
    <location>
        <begin position="764"/>
        <end position="774"/>
    </location>
</feature>
<feature type="region of interest" description="Disordered" evidence="6">
    <location>
        <begin position="13"/>
        <end position="316"/>
    </location>
</feature>
<comment type="subcellular location">
    <subcellularLocation>
        <location evidence="1">Nucleus</location>
    </subcellularLocation>
</comment>
<evidence type="ECO:0000256" key="5">
    <source>
        <dbReference type="ARBA" id="ARBA00023242"/>
    </source>
</evidence>
<dbReference type="GO" id="GO:0005654">
    <property type="term" value="C:nucleoplasm"/>
    <property type="evidence" value="ECO:0007669"/>
    <property type="project" value="UniProtKB-ARBA"/>
</dbReference>
<evidence type="ECO:0000313" key="8">
    <source>
        <dbReference type="Proteomes" id="UP001168146"/>
    </source>
</evidence>
<feature type="compositionally biased region" description="Polar residues" evidence="6">
    <location>
        <begin position="558"/>
        <end position="570"/>
    </location>
</feature>
<keyword evidence="5" id="KW-0539">Nucleus</keyword>
<dbReference type="GO" id="GO:0010468">
    <property type="term" value="P:regulation of gene expression"/>
    <property type="evidence" value="ECO:0007669"/>
    <property type="project" value="UniProtKB-ARBA"/>
</dbReference>
<evidence type="ECO:0000313" key="7">
    <source>
        <dbReference type="EMBL" id="KAK0313281.1"/>
    </source>
</evidence>
<dbReference type="EMBL" id="JASUXU010000060">
    <property type="protein sequence ID" value="KAK0313281.1"/>
    <property type="molecule type" value="Genomic_DNA"/>
</dbReference>
<proteinExistence type="predicted"/>
<evidence type="ECO:0000256" key="6">
    <source>
        <dbReference type="SAM" id="MobiDB-lite"/>
    </source>
</evidence>
<dbReference type="Proteomes" id="UP001168146">
    <property type="component" value="Unassembled WGS sequence"/>
</dbReference>
<feature type="region of interest" description="Disordered" evidence="6">
    <location>
        <begin position="558"/>
        <end position="688"/>
    </location>
</feature>
<keyword evidence="4" id="KW-0804">Transcription</keyword>
<feature type="compositionally biased region" description="Polar residues" evidence="6">
    <location>
        <begin position="581"/>
        <end position="593"/>
    </location>
</feature>
<protein>
    <submittedName>
        <fullName evidence="7">Transcriptional regulatory protein</fullName>
    </submittedName>
</protein>
<evidence type="ECO:0000256" key="1">
    <source>
        <dbReference type="ARBA" id="ARBA00004123"/>
    </source>
</evidence>
<feature type="compositionally biased region" description="Polar residues" evidence="6">
    <location>
        <begin position="183"/>
        <end position="192"/>
    </location>
</feature>
<sequence length="859" mass="93005">MVTKLIGRNVELQADLSEHHTPMRNAYQPTSRASTPRPSISPLSTASKPNRSPELTRDTAIGIAVAQEDADLDITADGTTAENGDLQDDRSSSLSDPEDEQVEDEGLDEADGSGEQAVQLVAQRSVDDDDSEAETERLDNTPQKLLPHADGLGRTPSKLSQAATAEDELSEPPSPLQMDVGAASSTSTNGTLGTKRKRSDTAESPLTSAESDLEESPRKRSHEMKLVPEAEAEDTVAVDDTAERAAKVEVESVAPEEDHGTPAPVVLAKMVKGKKGKPRGRKVKDAHTEPEIEQPEEVANGPDTEPSAELAAKSEGERQVKLVASSAFEGVAKQFTRFREKLYDERLTTMNAELSMLAQPDCQHAEYLRQVACVNARREKQMREAQAFYHYRLTSIRQRTLGDRSQLQSQYHQHIREMRESVMYQLGEEWYNIQKERRQQHQEKDDAYIYKFPAKKSAQIRQQAKYNQEVSVLSGVAKYVGFPAAPDINGAEGDLLEDDLKAMKISNRLPQPSATATAPAPPPAQPAYPRFPTVPTQNEALAHQQYIEQNAWAQSQRPLHNNLGTPNLTHTPDWVDRPGNHGSSARNLIRNLSGSGGLNHTRDQGPGHSHLPSRTGTPFATPLPQKRAGLPQLPPEQLLSSSGTVALGSDGVDAPSSVLSAPPTGERVLGSAHYQQRHQQQQQQQQQAGEMPLLVGKVRGGVNGHGGSGGIGGSGGGTEREVSGASLRNISGVSALSGASTIDAPLLPPETTDGGREREKEGSAKTSYPAMSTSGEGGAQPLYGRESGFETNPLLFEEQRQQHYHHHHRDDGRTRDGERDGDRDGGRYANARHVGFGRGQEAAFETVAAAGLPVTSMAP</sequence>
<feature type="region of interest" description="Disordered" evidence="6">
    <location>
        <begin position="511"/>
        <end position="533"/>
    </location>
</feature>
<feature type="compositionally biased region" description="Basic and acidic residues" evidence="6">
    <location>
        <begin position="753"/>
        <end position="763"/>
    </location>
</feature>
<feature type="compositionally biased region" description="Basic residues" evidence="6">
    <location>
        <begin position="271"/>
        <end position="282"/>
    </location>
</feature>
<evidence type="ECO:0000256" key="3">
    <source>
        <dbReference type="ARBA" id="ARBA00023015"/>
    </source>
</evidence>
<name>A0AAN6J8G9_9PEZI</name>
<feature type="compositionally biased region" description="Basic and acidic residues" evidence="6">
    <location>
        <begin position="809"/>
        <end position="826"/>
    </location>
</feature>
<feature type="compositionally biased region" description="Acidic residues" evidence="6">
    <location>
        <begin position="96"/>
        <end position="112"/>
    </location>
</feature>
<feature type="compositionally biased region" description="Polar residues" evidence="6">
    <location>
        <begin position="27"/>
        <end position="50"/>
    </location>
</feature>
<dbReference type="Pfam" id="PF08598">
    <property type="entry name" value="Sds3"/>
    <property type="match status" value="1"/>
</dbReference>
<dbReference type="InterPro" id="IPR013907">
    <property type="entry name" value="Sds3"/>
</dbReference>
<feature type="compositionally biased region" description="Gly residues" evidence="6">
    <location>
        <begin position="700"/>
        <end position="717"/>
    </location>
</feature>